<dbReference type="SUPFAM" id="SSF53706">
    <property type="entry name" value="Formate dehydrogenase/DMSO reductase, domains 1-3"/>
    <property type="match status" value="1"/>
</dbReference>
<dbReference type="PANTHER" id="PTHR43105:SF13">
    <property type="entry name" value="NADH-UBIQUINONE OXIDOREDUCTASE 75 KDA SUBUNIT, MITOCHONDRIAL"/>
    <property type="match status" value="1"/>
</dbReference>
<dbReference type="InterPro" id="IPR006963">
    <property type="entry name" value="Mopterin_OxRdtase_4Fe-4S_dom"/>
</dbReference>
<evidence type="ECO:0000256" key="7">
    <source>
        <dbReference type="ARBA" id="ARBA00023014"/>
    </source>
</evidence>
<dbReference type="AlphaFoldDB" id="A0A7S1TKS8"/>
<dbReference type="Pfam" id="PF22151">
    <property type="entry name" value="Fer4_NDSU1"/>
    <property type="match status" value="1"/>
</dbReference>
<evidence type="ECO:0000256" key="6">
    <source>
        <dbReference type="ARBA" id="ARBA00023004"/>
    </source>
</evidence>
<dbReference type="Gene3D" id="3.30.200.210">
    <property type="match status" value="1"/>
</dbReference>
<sequence>MDSVGSNIRVDTRGAEIMRVLPRLNEDVNEEWLSDKARFSYDGLKTQRLKQPMMRGAKGALVPIGWDKARMLMKHVVLRLDRNYREQGYEAHAILGPYVDTYAALKLRAQFLSRFANPVFTIQDQPSAAAANDLRHDYVLSSTLVGLEDADIVLLVGCDPRKEAPLVNTRLRKGVMHQGMQVASIGTRTNLTYPYAHLGVSPKALAAIVAGEHPICSALSEARRPALIVSNRALQREEDGSAILTTCRAIAHRYMRRDDGAYTGFNVLQNSANAVGLAELGFCDDHAGLRALSCAGTADKSLAWSRAKLVFLMGADDVDGMSLSDDAFVVYQGHHGDRGASIADLILPGAAYTEKSAVYANTEGRVQRSKLAFFPPGHAKNDTEILAALFGEDWMPSEDADVGLDLLSPALLDEDRGLMPLDAISAVEDARSSDFAVQSAVNALGSSPFAPPVDNFYMADPITRASTTMAKCTRLNKPNNFDF</sequence>
<keyword evidence="7" id="KW-0411">Iron-sulfur</keyword>
<proteinExistence type="inferred from homology"/>
<organism evidence="11">
    <name type="scientific">Erythrolobus australicus</name>
    <dbReference type="NCBI Taxonomy" id="1077150"/>
    <lineage>
        <taxon>Eukaryota</taxon>
        <taxon>Rhodophyta</taxon>
        <taxon>Bangiophyceae</taxon>
        <taxon>Porphyridiales</taxon>
        <taxon>Porphyridiaceae</taxon>
        <taxon>Erythrolobus</taxon>
    </lineage>
</organism>
<dbReference type="GO" id="GO:0016651">
    <property type="term" value="F:oxidoreductase activity, acting on NAD(P)H"/>
    <property type="evidence" value="ECO:0007669"/>
    <property type="project" value="InterPro"/>
</dbReference>
<gene>
    <name evidence="11" type="ORF">EAUS1353_LOCUS1300</name>
</gene>
<reference evidence="11" key="1">
    <citation type="submission" date="2021-01" db="EMBL/GenBank/DDBJ databases">
        <authorList>
            <person name="Corre E."/>
            <person name="Pelletier E."/>
            <person name="Niang G."/>
            <person name="Scheremetjew M."/>
            <person name="Finn R."/>
            <person name="Kale V."/>
            <person name="Holt S."/>
            <person name="Cochrane G."/>
            <person name="Meng A."/>
            <person name="Brown T."/>
            <person name="Cohen L."/>
        </authorList>
    </citation>
    <scope>NUCLEOTIDE SEQUENCE</scope>
    <source>
        <strain evidence="11">CCMP3124</strain>
    </source>
</reference>
<keyword evidence="6" id="KW-0408">Iron</keyword>
<evidence type="ECO:0000256" key="3">
    <source>
        <dbReference type="ARBA" id="ARBA00022485"/>
    </source>
</evidence>
<comment type="cofactor">
    <cofactor evidence="9">
        <name>[2Fe-2S] cluster</name>
        <dbReference type="ChEBI" id="CHEBI:190135"/>
    </cofactor>
</comment>
<feature type="domain" description="4Fe-4S Mo/W bis-MGD-type" evidence="10">
    <location>
        <begin position="1"/>
        <end position="48"/>
    </location>
</feature>
<dbReference type="EMBL" id="HBGI01001984">
    <property type="protein sequence ID" value="CAD9239562.1"/>
    <property type="molecule type" value="Transcribed_RNA"/>
</dbReference>
<protein>
    <recommendedName>
        <fullName evidence="10">4Fe-4S Mo/W bis-MGD-type domain-containing protein</fullName>
    </recommendedName>
</protein>
<dbReference type="GO" id="GO:0016020">
    <property type="term" value="C:membrane"/>
    <property type="evidence" value="ECO:0007669"/>
    <property type="project" value="TreeGrafter"/>
</dbReference>
<dbReference type="GO" id="GO:0046872">
    <property type="term" value="F:metal ion binding"/>
    <property type="evidence" value="ECO:0007669"/>
    <property type="project" value="UniProtKB-KW"/>
</dbReference>
<name>A0A7S1TKS8_9RHOD</name>
<dbReference type="GO" id="GO:0051539">
    <property type="term" value="F:4 iron, 4 sulfur cluster binding"/>
    <property type="evidence" value="ECO:0007669"/>
    <property type="project" value="UniProtKB-KW"/>
</dbReference>
<dbReference type="InterPro" id="IPR050123">
    <property type="entry name" value="Prok_molybdopt-oxidoreductase"/>
</dbReference>
<dbReference type="Gene3D" id="3.40.50.740">
    <property type="match status" value="1"/>
</dbReference>
<keyword evidence="8" id="KW-0520">NAD</keyword>
<evidence type="ECO:0000256" key="8">
    <source>
        <dbReference type="ARBA" id="ARBA00023027"/>
    </source>
</evidence>
<keyword evidence="4" id="KW-0479">Metal-binding</keyword>
<evidence type="ECO:0000256" key="2">
    <source>
        <dbReference type="ARBA" id="ARBA00005404"/>
    </source>
</evidence>
<evidence type="ECO:0000256" key="5">
    <source>
        <dbReference type="ARBA" id="ARBA00022967"/>
    </source>
</evidence>
<evidence type="ECO:0000256" key="1">
    <source>
        <dbReference type="ARBA" id="ARBA00001966"/>
    </source>
</evidence>
<evidence type="ECO:0000259" key="10">
    <source>
        <dbReference type="PROSITE" id="PS51669"/>
    </source>
</evidence>
<dbReference type="InterPro" id="IPR006656">
    <property type="entry name" value="Mopterin_OxRdtase"/>
</dbReference>
<dbReference type="InterPro" id="IPR015405">
    <property type="entry name" value="NDUFS1-like_C"/>
</dbReference>
<keyword evidence="3" id="KW-0004">4Fe-4S</keyword>
<evidence type="ECO:0000256" key="9">
    <source>
        <dbReference type="ARBA" id="ARBA00034078"/>
    </source>
</evidence>
<dbReference type="Pfam" id="PF09326">
    <property type="entry name" value="NADH_dhqG_C"/>
    <property type="match status" value="1"/>
</dbReference>
<keyword evidence="5" id="KW-1278">Translocase</keyword>
<comment type="cofactor">
    <cofactor evidence="1">
        <name>[4Fe-4S] cluster</name>
        <dbReference type="ChEBI" id="CHEBI:49883"/>
    </cofactor>
</comment>
<accession>A0A7S1TKS8</accession>
<evidence type="ECO:0000313" key="11">
    <source>
        <dbReference type="EMBL" id="CAD9239562.1"/>
    </source>
</evidence>
<dbReference type="PROSITE" id="PS51669">
    <property type="entry name" value="4FE4S_MOW_BIS_MGD"/>
    <property type="match status" value="1"/>
</dbReference>
<dbReference type="Pfam" id="PF00384">
    <property type="entry name" value="Molybdopterin"/>
    <property type="match status" value="1"/>
</dbReference>
<dbReference type="PANTHER" id="PTHR43105">
    <property type="entry name" value="RESPIRATORY NITRATE REDUCTASE"/>
    <property type="match status" value="1"/>
</dbReference>
<comment type="similarity">
    <text evidence="2">Belongs to the complex I 75 kDa subunit family.</text>
</comment>
<evidence type="ECO:0000256" key="4">
    <source>
        <dbReference type="ARBA" id="ARBA00022723"/>
    </source>
</evidence>